<gene>
    <name evidence="1" type="ORF">FHG12_08540</name>
</gene>
<dbReference type="Proteomes" id="UP000305398">
    <property type="component" value="Chromosome"/>
</dbReference>
<dbReference type="AlphaFoldDB" id="A0A5B8A1V2"/>
<name>A0A5B8A1V2_9BACT</name>
<evidence type="ECO:0000313" key="1">
    <source>
        <dbReference type="EMBL" id="QDA60152.1"/>
    </source>
</evidence>
<dbReference type="Gene3D" id="3.30.530.20">
    <property type="match status" value="1"/>
</dbReference>
<dbReference type="RefSeq" id="WP_139515330.1">
    <property type="nucleotide sequence ID" value="NZ_CP040896.1"/>
</dbReference>
<organism evidence="1 2">
    <name type="scientific">Hymenobacter jejuensis</name>
    <dbReference type="NCBI Taxonomy" id="2502781"/>
    <lineage>
        <taxon>Bacteria</taxon>
        <taxon>Pseudomonadati</taxon>
        <taxon>Bacteroidota</taxon>
        <taxon>Cytophagia</taxon>
        <taxon>Cytophagales</taxon>
        <taxon>Hymenobacteraceae</taxon>
        <taxon>Hymenobacter</taxon>
    </lineage>
</organism>
<proteinExistence type="predicted"/>
<evidence type="ECO:0000313" key="2">
    <source>
        <dbReference type="Proteomes" id="UP000305398"/>
    </source>
</evidence>
<accession>A0A5B8A1V2</accession>
<protein>
    <recommendedName>
        <fullName evidence="3">SRPBCC family protein</fullName>
    </recommendedName>
</protein>
<evidence type="ECO:0008006" key="3">
    <source>
        <dbReference type="Google" id="ProtNLM"/>
    </source>
</evidence>
<reference evidence="1 2" key="1">
    <citation type="submission" date="2019-06" db="EMBL/GenBank/DDBJ databases">
        <authorList>
            <person name="Srinivasan S."/>
        </authorList>
    </citation>
    <scope>NUCLEOTIDE SEQUENCE [LARGE SCALE GENOMIC DNA]</scope>
    <source>
        <strain evidence="1 2">17J68-5</strain>
    </source>
</reference>
<sequence>MHLQLRTPVYQQPLQVFMGFTRDLFLRLAPPFPTMRLLRFDGCTPGDRVEIELLVGPARFRWTSLITEAGQLPDGSMYFIDEGQELPRPLRYWRHRHLIENDSVKSGSVIVDDITYRTSSRLLDLLIYPLMWAQFAYRKPIYRRTFARL</sequence>
<dbReference type="KEGG" id="hyj:FHG12_08540"/>
<keyword evidence="2" id="KW-1185">Reference proteome</keyword>
<dbReference type="InterPro" id="IPR023393">
    <property type="entry name" value="START-like_dom_sf"/>
</dbReference>
<dbReference type="OrthoDB" id="838246at2"/>
<dbReference type="EMBL" id="CP040896">
    <property type="protein sequence ID" value="QDA60152.1"/>
    <property type="molecule type" value="Genomic_DNA"/>
</dbReference>
<dbReference type="SUPFAM" id="SSF55961">
    <property type="entry name" value="Bet v1-like"/>
    <property type="match status" value="1"/>
</dbReference>